<dbReference type="Pfam" id="PF14559">
    <property type="entry name" value="TPR_19"/>
    <property type="match status" value="1"/>
</dbReference>
<name>A0A235BV02_UNCW3</name>
<evidence type="ECO:0000313" key="1">
    <source>
        <dbReference type="EMBL" id="OYD15899.1"/>
    </source>
</evidence>
<dbReference type="InterPro" id="IPR019734">
    <property type="entry name" value="TPR_rpt"/>
</dbReference>
<dbReference type="SUPFAM" id="SSF48452">
    <property type="entry name" value="TPR-like"/>
    <property type="match status" value="1"/>
</dbReference>
<organism evidence="1 2">
    <name type="scientific">candidate division WOR-3 bacterium JGI_Cruoil_03_51_56</name>
    <dbReference type="NCBI Taxonomy" id="1973747"/>
    <lineage>
        <taxon>Bacteria</taxon>
        <taxon>Bacteria division WOR-3</taxon>
    </lineage>
</organism>
<dbReference type="AlphaFoldDB" id="A0A235BV02"/>
<protein>
    <submittedName>
        <fullName evidence="1">Uncharacterized protein</fullName>
    </submittedName>
</protein>
<dbReference type="SMART" id="SM00028">
    <property type="entry name" value="TPR"/>
    <property type="match status" value="5"/>
</dbReference>
<dbReference type="PANTHER" id="PTHR12558:SF13">
    <property type="entry name" value="CELL DIVISION CYCLE PROTEIN 27 HOMOLOG"/>
    <property type="match status" value="1"/>
</dbReference>
<accession>A0A235BV02</accession>
<evidence type="ECO:0000313" key="2">
    <source>
        <dbReference type="Proteomes" id="UP000215559"/>
    </source>
</evidence>
<dbReference type="Pfam" id="PF13176">
    <property type="entry name" value="TPR_7"/>
    <property type="match status" value="1"/>
</dbReference>
<dbReference type="InterPro" id="IPR011990">
    <property type="entry name" value="TPR-like_helical_dom_sf"/>
</dbReference>
<comment type="caution">
    <text evidence="1">The sequence shown here is derived from an EMBL/GenBank/DDBJ whole genome shotgun (WGS) entry which is preliminary data.</text>
</comment>
<sequence length="367" mass="42115">MTILVIIILVLTVVALYPLVRDLLRRKQTTAPAYVEGIQFLLDGNPKDAVVKLKQAVKANPDNIDAYIRLGNIFIGQGDIERGLKVHETLTLRRNLRPEDERKVYQALVRDYLLTDRKLKAISILEELTRTDKCNKTDCENLFRLYLETGSREKCESLLKKLSRNPHDRAWVALMLAEFGRAYARTDPESALVYFNEALRLDHKSIAARLYLGDYQLAHDDTEAAIRNWHEIINLAPEKNFLVRHRLESAYYELGRYEEVSQAYERLLQKIPGDEGLTVALALIYQKKENLPAAIRLLERFCANNGKLLCRTTLASLQLHKGNPDRAGQLLSQIINQLQSERLKCKNCGTIQEEPSFSCQKCHAWLE</sequence>
<dbReference type="Gene3D" id="1.25.40.10">
    <property type="entry name" value="Tetratricopeptide repeat domain"/>
    <property type="match status" value="2"/>
</dbReference>
<reference evidence="1 2" key="1">
    <citation type="submission" date="2017-07" db="EMBL/GenBank/DDBJ databases">
        <title>Recovery of genomes from metagenomes via a dereplication, aggregation, and scoring strategy.</title>
        <authorList>
            <person name="Sieber C.M."/>
            <person name="Probst A.J."/>
            <person name="Sharrar A."/>
            <person name="Thomas B.C."/>
            <person name="Hess M."/>
            <person name="Tringe S.G."/>
            <person name="Banfield J.F."/>
        </authorList>
    </citation>
    <scope>NUCLEOTIDE SEQUENCE [LARGE SCALE GENOMIC DNA]</scope>
    <source>
        <strain evidence="1">JGI_Cruoil_03_51_56</strain>
    </source>
</reference>
<dbReference type="Proteomes" id="UP000215559">
    <property type="component" value="Unassembled WGS sequence"/>
</dbReference>
<proteinExistence type="predicted"/>
<gene>
    <name evidence="1" type="ORF">CH330_04395</name>
</gene>
<dbReference type="EMBL" id="NOZP01000080">
    <property type="protein sequence ID" value="OYD15899.1"/>
    <property type="molecule type" value="Genomic_DNA"/>
</dbReference>
<dbReference type="PANTHER" id="PTHR12558">
    <property type="entry name" value="CELL DIVISION CYCLE 16,23,27"/>
    <property type="match status" value="1"/>
</dbReference>